<keyword evidence="3" id="KW-1185">Reference proteome</keyword>
<comment type="caution">
    <text evidence="2">The sequence shown here is derived from an EMBL/GenBank/DDBJ whole genome shotgun (WGS) entry which is preliminary data.</text>
</comment>
<proteinExistence type="predicted"/>
<evidence type="ECO:0000313" key="3">
    <source>
        <dbReference type="Proteomes" id="UP001203665"/>
    </source>
</evidence>
<reference evidence="2" key="1">
    <citation type="submission" date="2022-06" db="EMBL/GenBank/DDBJ databases">
        <title>Alkalicoccobacillus porphyridii sp. nov., isolated from a marine red alga, Porphyridium purpureum and reclassification of Shouchella plakortidis and Shouchella gibsonii as Alkalicoccobacillus plakortidis comb. nov. and Alkalicoccobacillus gibsonii comb. nov.</title>
        <authorList>
            <person name="Kim K.H."/>
            <person name="Lee J.K."/>
            <person name="Han D.M."/>
            <person name="Baek J.H."/>
            <person name="Jeon C.O."/>
        </authorList>
    </citation>
    <scope>NUCLEOTIDE SEQUENCE</scope>
    <source>
        <strain evidence="2">DSM 19153</strain>
    </source>
</reference>
<dbReference type="RefSeq" id="WP_251610133.1">
    <property type="nucleotide sequence ID" value="NZ_JAMQJY010000002.1"/>
</dbReference>
<sequence>MNSDKALSYIDTSHTNDTYTEQFQTQFEEKIFFNEYTIGEPIVKNEQETSIPVTIVWDEYWKHEFIFNMEQKNQKWVIVPDVELLLQVENNSTPPEQFVRFNLNYVNMFENETDTKIELETLPHFALHLIGMPSEVQYDASNQAFTLPIMIDRTRYSTVPRGSATFPDGTETHFESRFTFPPN</sequence>
<dbReference type="Proteomes" id="UP001203665">
    <property type="component" value="Unassembled WGS sequence"/>
</dbReference>
<organism evidence="2 3">
    <name type="scientific">Alkalicoccobacillus plakortidis</name>
    <dbReference type="NCBI Taxonomy" id="444060"/>
    <lineage>
        <taxon>Bacteria</taxon>
        <taxon>Bacillati</taxon>
        <taxon>Bacillota</taxon>
        <taxon>Bacilli</taxon>
        <taxon>Bacillales</taxon>
        <taxon>Bacillaceae</taxon>
        <taxon>Alkalicoccobacillus</taxon>
    </lineage>
</organism>
<dbReference type="EMBL" id="JAMQJY010000002">
    <property type="protein sequence ID" value="MCM2676929.1"/>
    <property type="molecule type" value="Genomic_DNA"/>
</dbReference>
<evidence type="ECO:0000256" key="1">
    <source>
        <dbReference type="SAM" id="MobiDB-lite"/>
    </source>
</evidence>
<evidence type="ECO:0000313" key="2">
    <source>
        <dbReference type="EMBL" id="MCM2676929.1"/>
    </source>
</evidence>
<accession>A0ABT0XM03</accession>
<feature type="region of interest" description="Disordered" evidence="1">
    <location>
        <begin position="162"/>
        <end position="183"/>
    </location>
</feature>
<name>A0ABT0XM03_9BACI</name>
<protein>
    <submittedName>
        <fullName evidence="2">Uncharacterized protein</fullName>
    </submittedName>
</protein>
<gene>
    <name evidence="2" type="ORF">NDM98_16765</name>
</gene>